<dbReference type="EMBL" id="JMSZ01000032">
    <property type="protein sequence ID" value="KDE39224.1"/>
    <property type="molecule type" value="Genomic_DNA"/>
</dbReference>
<comment type="caution">
    <text evidence="1">The sequence shown here is derived from an EMBL/GenBank/DDBJ whole genome shotgun (WGS) entry which is preliminary data.</text>
</comment>
<organism evidence="1 2">
    <name type="scientific">Nitrincola lacisaponensis</name>
    <dbReference type="NCBI Taxonomy" id="267850"/>
    <lineage>
        <taxon>Bacteria</taxon>
        <taxon>Pseudomonadati</taxon>
        <taxon>Pseudomonadota</taxon>
        <taxon>Gammaproteobacteria</taxon>
        <taxon>Oceanospirillales</taxon>
        <taxon>Oceanospirillaceae</taxon>
        <taxon>Nitrincola</taxon>
    </lineage>
</organism>
<name>A0A063Y0J4_9GAMM</name>
<reference evidence="1 2" key="1">
    <citation type="journal article" date="2005" name="Int. J. Syst. Evol. Microbiol.">
        <title>Nitrincola lacisaponensis gen. nov., sp. nov., a novel alkaliphilic bacterium isolated from an alkaline, saline lake.</title>
        <authorList>
            <person name="Dimitriu P.A."/>
            <person name="Shukla S.K."/>
            <person name="Conradt J."/>
            <person name="Marquez M.C."/>
            <person name="Ventosa A."/>
            <person name="Maglia A."/>
            <person name="Peyton B.M."/>
            <person name="Pinkart H.C."/>
            <person name="Mormile M.R."/>
        </authorList>
    </citation>
    <scope>NUCLEOTIDE SEQUENCE [LARGE SCALE GENOMIC DNA]</scope>
    <source>
        <strain evidence="1 2">4CA</strain>
    </source>
</reference>
<gene>
    <name evidence="1" type="ORF">ADINL_2353</name>
</gene>
<dbReference type="RefSeq" id="WP_036548066.1">
    <property type="nucleotide sequence ID" value="NZ_JMSZ01000032.1"/>
</dbReference>
<evidence type="ECO:0000313" key="1">
    <source>
        <dbReference type="EMBL" id="KDE39224.1"/>
    </source>
</evidence>
<evidence type="ECO:0000313" key="2">
    <source>
        <dbReference type="Proteomes" id="UP000027318"/>
    </source>
</evidence>
<dbReference type="STRING" id="267850.ADINL_2353"/>
<dbReference type="AlphaFoldDB" id="A0A063Y0J4"/>
<keyword evidence="1" id="KW-0346">Stress response</keyword>
<dbReference type="Proteomes" id="UP000027318">
    <property type="component" value="Unassembled WGS sequence"/>
</dbReference>
<sequence length="183" mass="21606">MKKPFNLSDDEYQFWKSYILDECIFDLGHLTACKHTFKHPERNESYTLYITFSHHVFTRSPSVEEDYDPDQIYPFPNEDLRLFDEVRYELSHHLPAIIASLPEQFCYHGGYSRYCSCKVVMANGMEVDYQVVYRVWKARGKMRFHVESAYPLKERLGRVKKVSFWVICFNLATGKALPKPAAK</sequence>
<protein>
    <submittedName>
        <fullName evidence="1">Heat shock protein C</fullName>
    </submittedName>
</protein>
<proteinExistence type="predicted"/>
<accession>A0A063Y0J4</accession>
<keyword evidence="2" id="KW-1185">Reference proteome</keyword>